<dbReference type="GO" id="GO:0003676">
    <property type="term" value="F:nucleic acid binding"/>
    <property type="evidence" value="ECO:0007669"/>
    <property type="project" value="InterPro"/>
</dbReference>
<comment type="caution">
    <text evidence="2">The sequence shown here is derived from an EMBL/GenBank/DDBJ whole genome shotgun (WGS) entry which is preliminary data.</text>
</comment>
<dbReference type="Proteomes" id="UP001165135">
    <property type="component" value="Unassembled WGS sequence"/>
</dbReference>
<dbReference type="PANTHER" id="PTHR30347:SF1">
    <property type="entry name" value="MECHANOSENSITIVE CHANNEL MSCK"/>
    <property type="match status" value="1"/>
</dbReference>
<evidence type="ECO:0000313" key="2">
    <source>
        <dbReference type="EMBL" id="GLY82000.1"/>
    </source>
</evidence>
<dbReference type="RefSeq" id="WP_349498061.1">
    <property type="nucleotide sequence ID" value="NZ_BSTJ01000026.1"/>
</dbReference>
<dbReference type="AlphaFoldDB" id="A0A9W6RY46"/>
<dbReference type="Pfam" id="PF13358">
    <property type="entry name" value="DDE_3"/>
    <property type="match status" value="1"/>
</dbReference>
<name>A0A9W6RY46_9ACTN</name>
<dbReference type="SUPFAM" id="SSF53098">
    <property type="entry name" value="Ribonuclease H-like"/>
    <property type="match status" value="1"/>
</dbReference>
<gene>
    <name evidence="2" type="ORF">Airi01_102670</name>
</gene>
<dbReference type="InterPro" id="IPR052702">
    <property type="entry name" value="MscS-like_channel"/>
</dbReference>
<proteinExistence type="predicted"/>
<dbReference type="InterPro" id="IPR036397">
    <property type="entry name" value="RNaseH_sf"/>
</dbReference>
<protein>
    <recommendedName>
        <fullName evidence="1">Tc1-like transposase DDE domain-containing protein</fullName>
    </recommendedName>
</protein>
<dbReference type="InterPro" id="IPR047655">
    <property type="entry name" value="Transpos_IS630-like"/>
</dbReference>
<dbReference type="Gene3D" id="3.30.420.10">
    <property type="entry name" value="Ribonuclease H-like superfamily/Ribonuclease H"/>
    <property type="match status" value="1"/>
</dbReference>
<reference evidence="2" key="1">
    <citation type="submission" date="2023-03" db="EMBL/GenBank/DDBJ databases">
        <title>Actinoallomurus iriomotensis NBRC 103681.</title>
        <authorList>
            <person name="Ichikawa N."/>
            <person name="Sato H."/>
            <person name="Tonouchi N."/>
        </authorList>
    </citation>
    <scope>NUCLEOTIDE SEQUENCE</scope>
    <source>
        <strain evidence="2">NBRC 103681</strain>
    </source>
</reference>
<feature type="domain" description="Tc1-like transposase DDE" evidence="1">
    <location>
        <begin position="244"/>
        <end position="389"/>
    </location>
</feature>
<dbReference type="EMBL" id="BSTJ01000026">
    <property type="protein sequence ID" value="GLY82000.1"/>
    <property type="molecule type" value="Genomic_DNA"/>
</dbReference>
<sequence length="432" mass="48890">MNPTIAERIPLVCRNKPPGLPLQARIAELTALTVEPPGADHHQRVARASGALNFAALIASDTGLPDLAGDLCWRQHKIFTEAGALTQDIAVMALMPLVNIARLLIREGDGNAAYELLQQLYRAAQQRSATIIRDHEIDLAPLIQNHHDHRKICTELWVALLIDGARALAREGRWTEAADATHWSRASMAKRSGLSKSSIGRIWRDFGLKPHQADTFKLSTDPLFVEKVVDVVGLYHNPPDKAVVLCTDEKSQIQALDRSQPVLRMMPGMPERRTHDYARHGTTTLLAAFNIEDGTVIGELHRQHRAAEFKKFLITIDKRVPPELDVHLICDNYGTHKTPAIKTWLAGHPRFHMHFTPTGSSWINQVERWFGYLTDQMIRRGVHKSVQTLEKQIRDWISDWNDNPRPFVWKKTAEEILESLARYCRRISDAAH</sequence>
<organism evidence="2 3">
    <name type="scientific">Actinoallomurus iriomotensis</name>
    <dbReference type="NCBI Taxonomy" id="478107"/>
    <lineage>
        <taxon>Bacteria</taxon>
        <taxon>Bacillati</taxon>
        <taxon>Actinomycetota</taxon>
        <taxon>Actinomycetes</taxon>
        <taxon>Streptosporangiales</taxon>
        <taxon>Thermomonosporaceae</taxon>
        <taxon>Actinoallomurus</taxon>
    </lineage>
</organism>
<accession>A0A9W6RY46</accession>
<evidence type="ECO:0000313" key="3">
    <source>
        <dbReference type="Proteomes" id="UP001165135"/>
    </source>
</evidence>
<dbReference type="PANTHER" id="PTHR30347">
    <property type="entry name" value="POTASSIUM CHANNEL RELATED"/>
    <property type="match status" value="1"/>
</dbReference>
<dbReference type="NCBIfam" id="NF033545">
    <property type="entry name" value="transpos_IS630"/>
    <property type="match status" value="1"/>
</dbReference>
<dbReference type="InterPro" id="IPR012337">
    <property type="entry name" value="RNaseH-like_sf"/>
</dbReference>
<evidence type="ECO:0000259" key="1">
    <source>
        <dbReference type="Pfam" id="PF13358"/>
    </source>
</evidence>
<dbReference type="InterPro" id="IPR038717">
    <property type="entry name" value="Tc1-like_DDE_dom"/>
</dbReference>